<comment type="caution">
    <text evidence="2">The sequence shown here is derived from an EMBL/GenBank/DDBJ whole genome shotgun (WGS) entry which is preliminary data.</text>
</comment>
<gene>
    <name evidence="2" type="ORF">INT43_004160</name>
</gene>
<dbReference type="AlphaFoldDB" id="A0A8H7U922"/>
<evidence type="ECO:0000259" key="1">
    <source>
        <dbReference type="PROSITE" id="PS50181"/>
    </source>
</evidence>
<dbReference type="OrthoDB" id="2322499at2759"/>
<feature type="domain" description="F-box" evidence="1">
    <location>
        <begin position="3"/>
        <end position="50"/>
    </location>
</feature>
<dbReference type="EMBL" id="JAEPQZ010000013">
    <property type="protein sequence ID" value="KAG2174140.1"/>
    <property type="molecule type" value="Genomic_DNA"/>
</dbReference>
<sequence length="277" mass="31367">MQQPSLLLLPDELLIQICSLLDVLSIFALGDSCSLGRNRLLSMRSIWRHITFDPNQKDLHAIYATLRRFRDDNTLNHLRPLVESVCMDSFDDPMISPIVMLVKFPSLQHISATNRRYNTSIESDTKVLQSFLKQRKILPGSLSLQSYNVYNPYMNEDRLLGRFQSTLSLLAKSGSVQLDIKECSHALVSPSVANNLDNETTGEDDVHMQAYCHRIISKYAKCSFCGEPEIFCYKCVEKCTNCGVRRLPPFVNALNVLEATNVSNDTADGEDMFSVFE</sequence>
<organism evidence="2 3">
    <name type="scientific">Mortierella isabellina</name>
    <name type="common">Filamentous fungus</name>
    <name type="synonym">Umbelopsis isabellina</name>
    <dbReference type="NCBI Taxonomy" id="91625"/>
    <lineage>
        <taxon>Eukaryota</taxon>
        <taxon>Fungi</taxon>
        <taxon>Fungi incertae sedis</taxon>
        <taxon>Mucoromycota</taxon>
        <taxon>Mucoromycotina</taxon>
        <taxon>Umbelopsidomycetes</taxon>
        <taxon>Umbelopsidales</taxon>
        <taxon>Umbelopsidaceae</taxon>
        <taxon>Umbelopsis</taxon>
    </lineage>
</organism>
<dbReference type="Proteomes" id="UP000654370">
    <property type="component" value="Unassembled WGS sequence"/>
</dbReference>
<name>A0A8H7U922_MORIS</name>
<accession>A0A8H7U922</accession>
<dbReference type="InterPro" id="IPR001810">
    <property type="entry name" value="F-box_dom"/>
</dbReference>
<reference evidence="2" key="1">
    <citation type="submission" date="2020-12" db="EMBL/GenBank/DDBJ databases">
        <title>Metabolic potential, ecology and presence of endohyphal bacteria is reflected in genomic diversity of Mucoromycotina.</title>
        <authorList>
            <person name="Muszewska A."/>
            <person name="Okrasinska A."/>
            <person name="Steczkiewicz K."/>
            <person name="Drgas O."/>
            <person name="Orlowska M."/>
            <person name="Perlinska-Lenart U."/>
            <person name="Aleksandrzak-Piekarczyk T."/>
            <person name="Szatraj K."/>
            <person name="Zielenkiewicz U."/>
            <person name="Pilsyk S."/>
            <person name="Malc E."/>
            <person name="Mieczkowski P."/>
            <person name="Kruszewska J.S."/>
            <person name="Biernat P."/>
            <person name="Pawlowska J."/>
        </authorList>
    </citation>
    <scope>NUCLEOTIDE SEQUENCE</scope>
    <source>
        <strain evidence="2">WA0000067209</strain>
    </source>
</reference>
<dbReference type="PROSITE" id="PS50181">
    <property type="entry name" value="FBOX"/>
    <property type="match status" value="1"/>
</dbReference>
<evidence type="ECO:0000313" key="2">
    <source>
        <dbReference type="EMBL" id="KAG2174140.1"/>
    </source>
</evidence>
<evidence type="ECO:0000313" key="3">
    <source>
        <dbReference type="Proteomes" id="UP000654370"/>
    </source>
</evidence>
<protein>
    <recommendedName>
        <fullName evidence="1">F-box domain-containing protein</fullName>
    </recommendedName>
</protein>
<keyword evidence="3" id="KW-1185">Reference proteome</keyword>
<proteinExistence type="predicted"/>